<dbReference type="Gene3D" id="1.10.260.40">
    <property type="entry name" value="lambda repressor-like DNA-binding domains"/>
    <property type="match status" value="1"/>
</dbReference>
<dbReference type="RefSeq" id="WP_089217482.1">
    <property type="nucleotide sequence ID" value="NZ_FZPA01000023.1"/>
</dbReference>
<dbReference type="GO" id="GO:0003677">
    <property type="term" value="F:DNA binding"/>
    <property type="evidence" value="ECO:0007669"/>
    <property type="project" value="InterPro"/>
</dbReference>
<feature type="domain" description="HTH cro/C1-type" evidence="1">
    <location>
        <begin position="13"/>
        <end position="81"/>
    </location>
</feature>
<evidence type="ECO:0000313" key="2">
    <source>
        <dbReference type="EMBL" id="SNT29028.1"/>
    </source>
</evidence>
<dbReference type="SUPFAM" id="SSF47413">
    <property type="entry name" value="lambda repressor-like DNA-binding domains"/>
    <property type="match status" value="1"/>
</dbReference>
<dbReference type="Gene3D" id="3.30.450.180">
    <property type="match status" value="1"/>
</dbReference>
<dbReference type="InterPro" id="IPR001387">
    <property type="entry name" value="Cro/C1-type_HTH"/>
</dbReference>
<dbReference type="Proteomes" id="UP000198339">
    <property type="component" value="Unassembled WGS sequence"/>
</dbReference>
<dbReference type="OrthoDB" id="5346389at2"/>
<sequence>MQTAEQRRLLGAFVRGRREAMTPVGPPRRRRTPGLRREDLADLAGIGTTWLAWVEQGRDIRPSAAMLARLADALHLSGAERDYMFALADRRDPAAPVGPAAVQAPPAIAAAVEALTWPAYGLDPAWYVCCANGAARALFVGLFDAGDQPNLLDYVFTHPAARGLLPDWRARAARILSEFRRDFGRGVTDPRVHMVVDRLCEISAEFAVEWDRQAVLPHEGGARRFDHPALGAVEYEQHTLAEVERGDFRLIFLEPTSGGKCRKAP</sequence>
<dbReference type="InterPro" id="IPR041413">
    <property type="entry name" value="MLTR_LBD"/>
</dbReference>
<dbReference type="Pfam" id="PF13560">
    <property type="entry name" value="HTH_31"/>
    <property type="match status" value="1"/>
</dbReference>
<dbReference type="AlphaFoldDB" id="A0A239LGJ0"/>
<keyword evidence="3" id="KW-1185">Reference proteome</keyword>
<name>A0A239LGJ0_9SPHN</name>
<evidence type="ECO:0000259" key="1">
    <source>
        <dbReference type="SMART" id="SM00530"/>
    </source>
</evidence>
<organism evidence="2 3">
    <name type="scientific">Sphingopyxis indica</name>
    <dbReference type="NCBI Taxonomy" id="436663"/>
    <lineage>
        <taxon>Bacteria</taxon>
        <taxon>Pseudomonadati</taxon>
        <taxon>Pseudomonadota</taxon>
        <taxon>Alphaproteobacteria</taxon>
        <taxon>Sphingomonadales</taxon>
        <taxon>Sphingomonadaceae</taxon>
        <taxon>Sphingopyxis</taxon>
    </lineage>
</organism>
<dbReference type="Pfam" id="PF17765">
    <property type="entry name" value="MLTR_LBD"/>
    <property type="match status" value="1"/>
</dbReference>
<dbReference type="InterPro" id="IPR010982">
    <property type="entry name" value="Lambda_DNA-bd_dom_sf"/>
</dbReference>
<protein>
    <submittedName>
        <fullName evidence="2">Helix-turn-helix domain-containing protein</fullName>
    </submittedName>
</protein>
<dbReference type="PANTHER" id="PTHR35010">
    <property type="entry name" value="BLL4672 PROTEIN-RELATED"/>
    <property type="match status" value="1"/>
</dbReference>
<evidence type="ECO:0000313" key="3">
    <source>
        <dbReference type="Proteomes" id="UP000198339"/>
    </source>
</evidence>
<gene>
    <name evidence="2" type="ORF">SAMN06295955_12317</name>
</gene>
<reference evidence="2 3" key="1">
    <citation type="submission" date="2017-06" db="EMBL/GenBank/DDBJ databases">
        <authorList>
            <person name="Kim H.J."/>
            <person name="Triplett B.A."/>
        </authorList>
    </citation>
    <scope>NUCLEOTIDE SEQUENCE [LARGE SCALE GENOMIC DNA]</scope>
    <source>
        <strain evidence="2 3">DS15</strain>
    </source>
</reference>
<dbReference type="SMART" id="SM00530">
    <property type="entry name" value="HTH_XRE"/>
    <property type="match status" value="1"/>
</dbReference>
<dbReference type="EMBL" id="FZPA01000023">
    <property type="protein sequence ID" value="SNT29028.1"/>
    <property type="molecule type" value="Genomic_DNA"/>
</dbReference>
<dbReference type="PANTHER" id="PTHR35010:SF2">
    <property type="entry name" value="BLL4672 PROTEIN"/>
    <property type="match status" value="1"/>
</dbReference>
<dbReference type="CDD" id="cd00093">
    <property type="entry name" value="HTH_XRE"/>
    <property type="match status" value="1"/>
</dbReference>
<accession>A0A239LGJ0</accession>
<proteinExistence type="predicted"/>